<evidence type="ECO:0000256" key="1">
    <source>
        <dbReference type="SAM" id="MobiDB-lite"/>
    </source>
</evidence>
<dbReference type="Proteomes" id="UP000606786">
    <property type="component" value="Unassembled WGS sequence"/>
</dbReference>
<comment type="caution">
    <text evidence="2">The sequence shown here is derived from an EMBL/GenBank/DDBJ whole genome shotgun (WGS) entry which is preliminary data.</text>
</comment>
<accession>A0A811UGQ5</accession>
<gene>
    <name evidence="2" type="ORF">CCAP1982_LOCUS6589</name>
</gene>
<feature type="region of interest" description="Disordered" evidence="1">
    <location>
        <begin position="1"/>
        <end position="23"/>
    </location>
</feature>
<name>A0A811UGQ5_CERCA</name>
<dbReference type="EMBL" id="CAJHJT010000012">
    <property type="protein sequence ID" value="CAD6997971.1"/>
    <property type="molecule type" value="Genomic_DNA"/>
</dbReference>
<evidence type="ECO:0000313" key="3">
    <source>
        <dbReference type="Proteomes" id="UP000606786"/>
    </source>
</evidence>
<reference evidence="2" key="1">
    <citation type="submission" date="2020-11" db="EMBL/GenBank/DDBJ databases">
        <authorList>
            <person name="Whitehead M."/>
        </authorList>
    </citation>
    <scope>NUCLEOTIDE SEQUENCE</scope>
    <source>
        <strain evidence="2">EGII</strain>
    </source>
</reference>
<evidence type="ECO:0000313" key="2">
    <source>
        <dbReference type="EMBL" id="CAD6997971.1"/>
    </source>
</evidence>
<feature type="region of interest" description="Disordered" evidence="1">
    <location>
        <begin position="41"/>
        <end position="64"/>
    </location>
</feature>
<keyword evidence="3" id="KW-1185">Reference proteome</keyword>
<feature type="non-terminal residue" evidence="2">
    <location>
        <position position="1"/>
    </location>
</feature>
<protein>
    <submittedName>
        <fullName evidence="2">(Mediterranean fruit fly) hypothetical protein</fullName>
    </submittedName>
</protein>
<organism evidence="2 3">
    <name type="scientific">Ceratitis capitata</name>
    <name type="common">Mediterranean fruit fly</name>
    <name type="synonym">Tephritis capitata</name>
    <dbReference type="NCBI Taxonomy" id="7213"/>
    <lineage>
        <taxon>Eukaryota</taxon>
        <taxon>Metazoa</taxon>
        <taxon>Ecdysozoa</taxon>
        <taxon>Arthropoda</taxon>
        <taxon>Hexapoda</taxon>
        <taxon>Insecta</taxon>
        <taxon>Pterygota</taxon>
        <taxon>Neoptera</taxon>
        <taxon>Endopterygota</taxon>
        <taxon>Diptera</taxon>
        <taxon>Brachycera</taxon>
        <taxon>Muscomorpha</taxon>
        <taxon>Tephritoidea</taxon>
        <taxon>Tephritidae</taxon>
        <taxon>Ceratitis</taxon>
        <taxon>Ceratitis</taxon>
    </lineage>
</organism>
<proteinExistence type="predicted"/>
<sequence>VDVNDKTLVSTSSASSRSGSRRLALRMKKRGKWTLHSANHPSPGQLATGDWQPNQPVNPITLHV</sequence>
<dbReference type="AlphaFoldDB" id="A0A811UGQ5"/>